<dbReference type="GO" id="GO:0046496">
    <property type="term" value="P:nicotinamide nucleotide metabolic process"/>
    <property type="evidence" value="ECO:0007669"/>
    <property type="project" value="UniProtKB-UniRule"/>
</dbReference>
<comment type="cofactor">
    <cofactor evidence="17">
        <name>Mg(2+)</name>
        <dbReference type="ChEBI" id="CHEBI:18420"/>
    </cofactor>
</comment>
<dbReference type="AlphaFoldDB" id="A0A0V8GFW8"/>
<comment type="catalytic activity">
    <reaction evidence="15 17 19">
        <text>(6S)-NADHX + ADP = AMP + phosphate + NADH + H(+)</text>
        <dbReference type="Rhea" id="RHEA:32223"/>
        <dbReference type="ChEBI" id="CHEBI:15378"/>
        <dbReference type="ChEBI" id="CHEBI:43474"/>
        <dbReference type="ChEBI" id="CHEBI:57945"/>
        <dbReference type="ChEBI" id="CHEBI:64074"/>
        <dbReference type="ChEBI" id="CHEBI:456215"/>
        <dbReference type="ChEBI" id="CHEBI:456216"/>
        <dbReference type="EC" id="4.2.1.136"/>
    </reaction>
</comment>
<evidence type="ECO:0000256" key="8">
    <source>
        <dbReference type="ARBA" id="ARBA00022857"/>
    </source>
</evidence>
<evidence type="ECO:0000256" key="6">
    <source>
        <dbReference type="ARBA" id="ARBA00022741"/>
    </source>
</evidence>
<feature type="binding site" evidence="18">
    <location>
        <begin position="55"/>
        <end position="59"/>
    </location>
    <ligand>
        <name>(6S)-NADPHX</name>
        <dbReference type="ChEBI" id="CHEBI:64076"/>
    </ligand>
</feature>
<dbReference type="HAMAP" id="MF_01966">
    <property type="entry name" value="NADHX_epimerase"/>
    <property type="match status" value="1"/>
</dbReference>
<comment type="similarity">
    <text evidence="4 19">In the C-terminal section; belongs to the NnrD/CARKD family.</text>
</comment>
<comment type="cofactor">
    <cofactor evidence="18 19">
        <name>K(+)</name>
        <dbReference type="ChEBI" id="CHEBI:29103"/>
    </cofactor>
    <text evidence="18 19">Binds 1 potassium ion per subunit.</text>
</comment>
<keyword evidence="10 17" id="KW-0520">NAD</keyword>
<dbReference type="NCBIfam" id="TIGR00197">
    <property type="entry name" value="yjeF_nterm"/>
    <property type="match status" value="1"/>
</dbReference>
<evidence type="ECO:0000313" key="23">
    <source>
        <dbReference type="Proteomes" id="UP000053797"/>
    </source>
</evidence>
<keyword evidence="11 18" id="KW-0413">Isomerase</keyword>
<dbReference type="Gene3D" id="3.40.50.10260">
    <property type="entry name" value="YjeF N-terminal domain"/>
    <property type="match status" value="1"/>
</dbReference>
<dbReference type="PANTHER" id="PTHR12592:SF0">
    <property type="entry name" value="ATP-DEPENDENT (S)-NAD(P)H-HYDRATE DEHYDRATASE"/>
    <property type="match status" value="1"/>
</dbReference>
<keyword evidence="12 17" id="KW-0456">Lyase</keyword>
<keyword evidence="5 18" id="KW-0479">Metal-binding</keyword>
<evidence type="ECO:0000256" key="15">
    <source>
        <dbReference type="ARBA" id="ARBA00048238"/>
    </source>
</evidence>
<dbReference type="OrthoDB" id="9806925at2"/>
<evidence type="ECO:0000256" key="4">
    <source>
        <dbReference type="ARBA" id="ARBA00009524"/>
    </source>
</evidence>
<evidence type="ECO:0000259" key="21">
    <source>
        <dbReference type="PROSITE" id="PS51385"/>
    </source>
</evidence>
<dbReference type="GO" id="GO:0110051">
    <property type="term" value="P:metabolite repair"/>
    <property type="evidence" value="ECO:0007669"/>
    <property type="project" value="TreeGrafter"/>
</dbReference>
<dbReference type="InterPro" id="IPR036652">
    <property type="entry name" value="YjeF_N_dom_sf"/>
</dbReference>
<feature type="domain" description="YjeF C-terminal" evidence="20">
    <location>
        <begin position="211"/>
        <end position="476"/>
    </location>
</feature>
<evidence type="ECO:0000256" key="5">
    <source>
        <dbReference type="ARBA" id="ARBA00022723"/>
    </source>
</evidence>
<comment type="caution">
    <text evidence="22">The sequence shown here is derived from an EMBL/GenBank/DDBJ whole genome shotgun (WGS) entry which is preliminary data.</text>
</comment>
<dbReference type="HAMAP" id="MF_01965">
    <property type="entry name" value="NADHX_dehydratase"/>
    <property type="match status" value="1"/>
</dbReference>
<feature type="binding site" evidence="17">
    <location>
        <position position="416"/>
    </location>
    <ligand>
        <name>AMP</name>
        <dbReference type="ChEBI" id="CHEBI:456215"/>
    </ligand>
</feature>
<comment type="catalytic activity">
    <reaction evidence="2 18 19">
        <text>(6R)-NADPHX = (6S)-NADPHX</text>
        <dbReference type="Rhea" id="RHEA:32227"/>
        <dbReference type="ChEBI" id="CHEBI:64076"/>
        <dbReference type="ChEBI" id="CHEBI:64077"/>
        <dbReference type="EC" id="5.1.99.6"/>
    </reaction>
</comment>
<dbReference type="Gene3D" id="3.40.1190.20">
    <property type="match status" value="1"/>
</dbReference>
<sequence>MIYDTQEARQIDEWARTSGLPLEVLMERAGSHIATRIKERHRKTERILILCGTGNNGGDGYVIGRELIRDGFDVTLHAPFGENRSDTSIVHVHYAEAFGLVTEQPCGQYDVILDALYGTGFDPKRMNQVFEAQCEFVSEQKRQGARIYAVDVPSGVPTDHATEFKETAIRADVTFQLHAMKRSAFLIRTAPFYGELETIDIGLPTFGEWRVSPKGVTALFKREPYGHKGTYGTALLIGGSETMPGSIQLATRAALRTGVGKLQVATTALAKHGIIAQAPEAMVIDQTLPAIQEMLPSVSAVGIGPGLSQEAVETWVDYLLESDLPVVLDAAALVKESYPERTAPIIVTPHIGEFARMTNQSVESIQDDLFGQATDYAILHQVTVVLKSHVILIAKPDGGGFVVSGASSGLAKGGSGDTLFGILTSLLAQHPTVDIERTLAQGAEWYARASKQVERRLHPSSLLATDVIEELGRLEL</sequence>
<comment type="caution">
    <text evidence="17">Lacks conserved residue(s) required for the propagation of feature annotation.</text>
</comment>
<keyword evidence="6 17" id="KW-0547">Nucleotide-binding</keyword>
<evidence type="ECO:0000256" key="14">
    <source>
        <dbReference type="ARBA" id="ARBA00025153"/>
    </source>
</evidence>
<evidence type="ECO:0000256" key="16">
    <source>
        <dbReference type="ARBA" id="ARBA00049209"/>
    </source>
</evidence>
<dbReference type="RefSeq" id="WP_058265091.1">
    <property type="nucleotide sequence ID" value="NZ_FMYN01000002.1"/>
</dbReference>
<comment type="catalytic activity">
    <reaction evidence="1 18 19">
        <text>(6R)-NADHX = (6S)-NADHX</text>
        <dbReference type="Rhea" id="RHEA:32215"/>
        <dbReference type="ChEBI" id="CHEBI:64074"/>
        <dbReference type="ChEBI" id="CHEBI:64075"/>
        <dbReference type="EC" id="5.1.99.6"/>
    </reaction>
</comment>
<feature type="binding site" evidence="18">
    <location>
        <position position="151"/>
    </location>
    <ligand>
        <name>(6S)-NADPHX</name>
        <dbReference type="ChEBI" id="CHEBI:64076"/>
    </ligand>
</feature>
<evidence type="ECO:0000256" key="10">
    <source>
        <dbReference type="ARBA" id="ARBA00023027"/>
    </source>
</evidence>
<feature type="binding site" evidence="17">
    <location>
        <position position="306"/>
    </location>
    <ligand>
        <name>(6S)-NADPHX</name>
        <dbReference type="ChEBI" id="CHEBI:64076"/>
    </ligand>
</feature>
<dbReference type="InterPro" id="IPR030677">
    <property type="entry name" value="Nnr"/>
</dbReference>
<proteinExistence type="inferred from homology"/>
<dbReference type="GO" id="GO:0052855">
    <property type="term" value="F:ADP-dependent NAD(P)H-hydrate dehydratase activity"/>
    <property type="evidence" value="ECO:0007669"/>
    <property type="project" value="UniProtKB-UniRule"/>
</dbReference>
<feature type="binding site" evidence="18">
    <location>
        <position position="114"/>
    </location>
    <ligand>
        <name>K(+)</name>
        <dbReference type="ChEBI" id="CHEBI:29103"/>
    </ligand>
</feature>
<evidence type="ECO:0000256" key="3">
    <source>
        <dbReference type="ARBA" id="ARBA00006001"/>
    </source>
</evidence>
<keyword evidence="13" id="KW-0511">Multifunctional enzyme</keyword>
<evidence type="ECO:0000256" key="19">
    <source>
        <dbReference type="PIRNR" id="PIRNR017184"/>
    </source>
</evidence>
<dbReference type="EC" id="5.1.99.6" evidence="19"/>
<comment type="subunit">
    <text evidence="17">Homotetramer.</text>
</comment>
<feature type="binding site" evidence="17">
    <location>
        <position position="350"/>
    </location>
    <ligand>
        <name>(6S)-NADPHX</name>
        <dbReference type="ChEBI" id="CHEBI:64076"/>
    </ligand>
</feature>
<dbReference type="SUPFAM" id="SSF53613">
    <property type="entry name" value="Ribokinase-like"/>
    <property type="match status" value="1"/>
</dbReference>
<dbReference type="CDD" id="cd01171">
    <property type="entry name" value="YXKO-related"/>
    <property type="match status" value="1"/>
</dbReference>
<evidence type="ECO:0000256" key="18">
    <source>
        <dbReference type="HAMAP-Rule" id="MF_01966"/>
    </source>
</evidence>
<dbReference type="InterPro" id="IPR029056">
    <property type="entry name" value="Ribokinase-like"/>
</dbReference>
<dbReference type="Proteomes" id="UP000053797">
    <property type="component" value="Unassembled WGS sequence"/>
</dbReference>
<dbReference type="PROSITE" id="PS51383">
    <property type="entry name" value="YJEF_C_3"/>
    <property type="match status" value="1"/>
</dbReference>
<dbReference type="GO" id="GO:0005524">
    <property type="term" value="F:ATP binding"/>
    <property type="evidence" value="ECO:0007669"/>
    <property type="project" value="UniProtKB-UniRule"/>
</dbReference>
<feature type="binding site" evidence="17">
    <location>
        <position position="417"/>
    </location>
    <ligand>
        <name>(6S)-NADPHX</name>
        <dbReference type="ChEBI" id="CHEBI:64076"/>
    </ligand>
</feature>
<organism evidence="22 23">
    <name type="scientific">Exiguobacterium indicum</name>
    <dbReference type="NCBI Taxonomy" id="296995"/>
    <lineage>
        <taxon>Bacteria</taxon>
        <taxon>Bacillati</taxon>
        <taxon>Bacillota</taxon>
        <taxon>Bacilli</taxon>
        <taxon>Bacillales</taxon>
        <taxon>Bacillales Family XII. Incertae Sedis</taxon>
        <taxon>Exiguobacterium</taxon>
    </lineage>
</organism>
<dbReference type="PIRSF" id="PIRSF017184">
    <property type="entry name" value="Nnr"/>
    <property type="match status" value="1"/>
</dbReference>
<dbReference type="Pfam" id="PF01256">
    <property type="entry name" value="Carb_kinase"/>
    <property type="match status" value="1"/>
</dbReference>
<dbReference type="PANTHER" id="PTHR12592">
    <property type="entry name" value="ATP-DEPENDENT (S)-NAD(P)H-HYDRATE DEHYDRATASE FAMILY MEMBER"/>
    <property type="match status" value="1"/>
</dbReference>
<evidence type="ECO:0000256" key="11">
    <source>
        <dbReference type="ARBA" id="ARBA00023235"/>
    </source>
</evidence>
<comment type="similarity">
    <text evidence="18">Belongs to the NnrE/AIBP family.</text>
</comment>
<comment type="function">
    <text evidence="18">Catalyzes the epimerization of the S- and R-forms of NAD(P)HX, a damaged form of NAD(P)H that is a result of enzymatic or heat-dependent hydration. This is a prerequisite for the S-specific NAD(P)H-hydrate dehydratase to allow the repair of both epimers of NAD(P)HX.</text>
</comment>
<evidence type="ECO:0000313" key="22">
    <source>
        <dbReference type="EMBL" id="KSU49177.1"/>
    </source>
</evidence>
<feature type="domain" description="YjeF N-terminal" evidence="21">
    <location>
        <begin position="8"/>
        <end position="209"/>
    </location>
</feature>
<evidence type="ECO:0000256" key="12">
    <source>
        <dbReference type="ARBA" id="ARBA00023239"/>
    </source>
</evidence>
<keyword evidence="9 18" id="KW-0630">Potassium</keyword>
<comment type="similarity">
    <text evidence="3 19">In the N-terminal section; belongs to the NnrE/AIBP family.</text>
</comment>
<dbReference type="InterPro" id="IPR004443">
    <property type="entry name" value="YjeF_N_dom"/>
</dbReference>
<dbReference type="SUPFAM" id="SSF64153">
    <property type="entry name" value="YjeF N-terminal domain-like"/>
    <property type="match status" value="1"/>
</dbReference>
<feature type="binding site" evidence="18">
    <location>
        <position position="154"/>
    </location>
    <ligand>
        <name>K(+)</name>
        <dbReference type="ChEBI" id="CHEBI:29103"/>
    </ligand>
</feature>
<dbReference type="EMBL" id="LNQL01000002">
    <property type="protein sequence ID" value="KSU49177.1"/>
    <property type="molecule type" value="Genomic_DNA"/>
</dbReference>
<dbReference type="GO" id="GO:0046872">
    <property type="term" value="F:metal ion binding"/>
    <property type="evidence" value="ECO:0007669"/>
    <property type="project" value="UniProtKB-UniRule"/>
</dbReference>
<dbReference type="GO" id="GO:0052856">
    <property type="term" value="F:NAD(P)HX epimerase activity"/>
    <property type="evidence" value="ECO:0007669"/>
    <property type="project" value="UniProtKB-UniRule"/>
</dbReference>
<keyword evidence="8 17" id="KW-0521">NADP</keyword>
<feature type="binding site" evidence="18">
    <location>
        <position position="56"/>
    </location>
    <ligand>
        <name>K(+)</name>
        <dbReference type="ChEBI" id="CHEBI:29103"/>
    </ligand>
</feature>
<evidence type="ECO:0000256" key="1">
    <source>
        <dbReference type="ARBA" id="ARBA00000013"/>
    </source>
</evidence>
<comment type="similarity">
    <text evidence="17">Belongs to the NnrD/CARKD family.</text>
</comment>
<gene>
    <name evidence="17" type="primary">nnrD</name>
    <name evidence="18" type="synonym">nnrE</name>
    <name evidence="22" type="ORF">AS033_07315</name>
</gene>
<evidence type="ECO:0000256" key="7">
    <source>
        <dbReference type="ARBA" id="ARBA00022840"/>
    </source>
</evidence>
<dbReference type="NCBIfam" id="TIGR00196">
    <property type="entry name" value="yjeF_cterm"/>
    <property type="match status" value="1"/>
</dbReference>
<comment type="function">
    <text evidence="14 19">Bifunctional enzyme that catalyzes the epimerization of the S- and R-forms of NAD(P)HX and the dehydration of the S-form of NAD(P)HX at the expense of ADP, which is converted to AMP. This allows the repair of both epimers of NAD(P)HX, a damaged form of NAD(P)H that is a result of enzymatic or heat-dependent hydration.</text>
</comment>
<comment type="function">
    <text evidence="17">Catalyzes the dehydration of the S-form of NAD(P)HX at the expense of ADP, which is converted to AMP. Together with NAD(P)HX epimerase, which catalyzes the epimerization of the S- and R-forms, the enzyme allows the repair of both epimers of NAD(P)HX, a damaged form of NAD(P)H that is a result of enzymatic or heat-dependent hydration.</text>
</comment>
<evidence type="ECO:0000256" key="13">
    <source>
        <dbReference type="ARBA" id="ARBA00023268"/>
    </source>
</evidence>
<evidence type="ECO:0000256" key="9">
    <source>
        <dbReference type="ARBA" id="ARBA00022958"/>
    </source>
</evidence>
<evidence type="ECO:0000256" key="2">
    <source>
        <dbReference type="ARBA" id="ARBA00000909"/>
    </source>
</evidence>
<dbReference type="InterPro" id="IPR000631">
    <property type="entry name" value="CARKD"/>
</dbReference>
<reference evidence="22 23" key="1">
    <citation type="journal article" date="2015" name="Int. J. Syst. Evol. Microbiol.">
        <title>Exiguobacterium enclense sp. nov., isolated from sediment.</title>
        <authorList>
            <person name="Dastager S.G."/>
            <person name="Mawlankar R."/>
            <person name="Sonalkar V.V."/>
            <person name="Thorat M.N."/>
            <person name="Mual P."/>
            <person name="Verma A."/>
            <person name="Krishnamurthi S."/>
            <person name="Tang S.K."/>
            <person name="Li W.J."/>
        </authorList>
    </citation>
    <scope>NUCLEOTIDE SEQUENCE [LARGE SCALE GENOMIC DNA]</scope>
    <source>
        <strain evidence="22 23">NIO-1109</strain>
    </source>
</reference>
<dbReference type="PROSITE" id="PS51385">
    <property type="entry name" value="YJEF_N"/>
    <property type="match status" value="1"/>
</dbReference>
<keyword evidence="7 17" id="KW-0067">ATP-binding</keyword>
<dbReference type="Pfam" id="PF03853">
    <property type="entry name" value="YjeF_N"/>
    <property type="match status" value="1"/>
</dbReference>
<dbReference type="EC" id="4.2.1.136" evidence="19"/>
<evidence type="ECO:0000256" key="17">
    <source>
        <dbReference type="HAMAP-Rule" id="MF_01965"/>
    </source>
</evidence>
<accession>A0A0V8GFW8</accession>
<protein>
    <recommendedName>
        <fullName evidence="19">Bifunctional NAD(P)H-hydrate repair enzyme</fullName>
    </recommendedName>
    <alternativeName>
        <fullName evidence="19">Nicotinamide nucleotide repair protein</fullName>
    </alternativeName>
    <domain>
        <recommendedName>
            <fullName evidence="19">ADP-dependent (S)-NAD(P)H-hydrate dehydratase</fullName>
            <ecNumber evidence="19">4.2.1.136</ecNumber>
        </recommendedName>
        <alternativeName>
            <fullName evidence="19">ADP-dependent NAD(P)HX dehydratase</fullName>
        </alternativeName>
    </domain>
    <domain>
        <recommendedName>
            <fullName evidence="19">NAD(P)H-hydrate epimerase</fullName>
            <ecNumber evidence="19">5.1.99.6</ecNumber>
        </recommendedName>
    </domain>
</protein>
<evidence type="ECO:0000259" key="20">
    <source>
        <dbReference type="PROSITE" id="PS51383"/>
    </source>
</evidence>
<comment type="catalytic activity">
    <reaction evidence="16 17 19">
        <text>(6S)-NADPHX + ADP = AMP + phosphate + NADPH + H(+)</text>
        <dbReference type="Rhea" id="RHEA:32235"/>
        <dbReference type="ChEBI" id="CHEBI:15378"/>
        <dbReference type="ChEBI" id="CHEBI:43474"/>
        <dbReference type="ChEBI" id="CHEBI:57783"/>
        <dbReference type="ChEBI" id="CHEBI:64076"/>
        <dbReference type="ChEBI" id="CHEBI:456215"/>
        <dbReference type="ChEBI" id="CHEBI:456216"/>
        <dbReference type="EC" id="4.2.1.136"/>
    </reaction>
</comment>
<name>A0A0V8GFW8_9BACL</name>